<reference evidence="1 2" key="1">
    <citation type="submission" date="2019-04" db="EMBL/GenBank/DDBJ databases">
        <authorList>
            <person name="Akwuole F.N."/>
            <person name="Carreras A.M."/>
            <person name="Grubb S.R."/>
            <person name="Yaffe J.A."/>
            <person name="Butela K.A."/>
            <person name="Garlena R.A."/>
            <person name="Russell D.A."/>
            <person name="Pope W.H."/>
            <person name="Jacobs-Sera D."/>
            <person name="Hatfull G.F."/>
        </authorList>
    </citation>
    <scope>NUCLEOTIDE SEQUENCE [LARGE SCALE GENOMIC DNA]</scope>
</reference>
<accession>A0A4Y6EKB9</accession>
<evidence type="ECO:0000313" key="2">
    <source>
        <dbReference type="Proteomes" id="UP000317451"/>
    </source>
</evidence>
<sequence length="69" mass="7474">MNDELHAAADRHAAAIERINELRKARGVPNGAPLIAREGDSEVEDALLEYQESARQITAVPPPAARDTD</sequence>
<keyword evidence="2" id="KW-1185">Reference proteome</keyword>
<name>A0A4Y6EKB9_9CAUD</name>
<dbReference type="RefSeq" id="YP_010652730.1">
    <property type="nucleotide sequence ID" value="NC_070789.1"/>
</dbReference>
<gene>
    <name evidence="1" type="primary">30</name>
    <name evidence="1" type="ORF">SEA_THANKYOUJORDI_30</name>
</gene>
<dbReference type="EMBL" id="MK801727">
    <property type="protein sequence ID" value="QDF17791.1"/>
    <property type="molecule type" value="Genomic_DNA"/>
</dbReference>
<proteinExistence type="predicted"/>
<protein>
    <submittedName>
        <fullName evidence="1">Uncharacterized protein</fullName>
    </submittedName>
</protein>
<dbReference type="KEGG" id="vg:77928609"/>
<dbReference type="GeneID" id="77928609"/>
<organism evidence="1 2">
    <name type="scientific">Gordonia phage ThankyouJordi</name>
    <dbReference type="NCBI Taxonomy" id="2571252"/>
    <lineage>
        <taxon>Viruses</taxon>
        <taxon>Duplodnaviria</taxon>
        <taxon>Heunggongvirae</taxon>
        <taxon>Uroviricota</taxon>
        <taxon>Caudoviricetes</taxon>
        <taxon>Nymbaxtervirinae</taxon>
        <taxon>Nymphadoravirus</taxon>
        <taxon>Nymphadoravirus thankyoujordi</taxon>
    </lineage>
</organism>
<evidence type="ECO:0000313" key="1">
    <source>
        <dbReference type="EMBL" id="QDF17791.1"/>
    </source>
</evidence>
<dbReference type="Proteomes" id="UP000317451">
    <property type="component" value="Segment"/>
</dbReference>